<comment type="similarity">
    <text evidence="1">Belongs to the gamma-glutamylcyclotransferase family.</text>
</comment>
<dbReference type="CDD" id="cd06661">
    <property type="entry name" value="GGCT_like"/>
    <property type="match status" value="1"/>
</dbReference>
<feature type="domain" description="Gamma-glutamylcyclotransferase AIG2-like" evidence="4">
    <location>
        <begin position="226"/>
        <end position="320"/>
    </location>
</feature>
<proteinExistence type="inferred from homology"/>
<dbReference type="InterPro" id="IPR045038">
    <property type="entry name" value="AIG2-like"/>
</dbReference>
<keyword evidence="6" id="KW-1185">Reference proteome</keyword>
<dbReference type="PANTHER" id="PTHR31544">
    <property type="entry name" value="AIG2-LIKE PROTEIN D"/>
    <property type="match status" value="1"/>
</dbReference>
<dbReference type="Gene3D" id="3.10.490.10">
    <property type="entry name" value="Gamma-glutamyl cyclotransferase-like"/>
    <property type="match status" value="1"/>
</dbReference>
<evidence type="ECO:0000256" key="1">
    <source>
        <dbReference type="ARBA" id="ARBA00008861"/>
    </source>
</evidence>
<dbReference type="Proteomes" id="UP001303473">
    <property type="component" value="Unassembled WGS sequence"/>
</dbReference>
<name>A0AAN6SA84_9PEZI</name>
<evidence type="ECO:0000256" key="3">
    <source>
        <dbReference type="ARBA" id="ARBA00030602"/>
    </source>
</evidence>
<protein>
    <recommendedName>
        <fullName evidence="3">Putative gamma-glutamylcyclotransferase</fullName>
    </recommendedName>
</protein>
<accession>A0AAN6SA84</accession>
<dbReference type="InterPro" id="IPR013024">
    <property type="entry name" value="GGCT-like"/>
</dbReference>
<comment type="caution">
    <text evidence="5">The sequence shown here is derived from an EMBL/GenBank/DDBJ whole genome shotgun (WGS) entry which is preliminary data.</text>
</comment>
<dbReference type="GO" id="GO:0016740">
    <property type="term" value="F:transferase activity"/>
    <property type="evidence" value="ECO:0007669"/>
    <property type="project" value="UniProtKB-KW"/>
</dbReference>
<dbReference type="SUPFAM" id="SSF110857">
    <property type="entry name" value="Gamma-glutamyl cyclotransferase-like"/>
    <property type="match status" value="1"/>
</dbReference>
<dbReference type="Pfam" id="PF06094">
    <property type="entry name" value="GGACT"/>
    <property type="match status" value="1"/>
</dbReference>
<organism evidence="5 6">
    <name type="scientific">Diplogelasinospora grovesii</name>
    <dbReference type="NCBI Taxonomy" id="303347"/>
    <lineage>
        <taxon>Eukaryota</taxon>
        <taxon>Fungi</taxon>
        <taxon>Dikarya</taxon>
        <taxon>Ascomycota</taxon>
        <taxon>Pezizomycotina</taxon>
        <taxon>Sordariomycetes</taxon>
        <taxon>Sordariomycetidae</taxon>
        <taxon>Sordariales</taxon>
        <taxon>Diplogelasinosporaceae</taxon>
        <taxon>Diplogelasinospora</taxon>
    </lineage>
</organism>
<dbReference type="AlphaFoldDB" id="A0AAN6SA84"/>
<evidence type="ECO:0000256" key="2">
    <source>
        <dbReference type="ARBA" id="ARBA00022679"/>
    </source>
</evidence>
<dbReference type="InterPro" id="IPR036568">
    <property type="entry name" value="GGCT-like_sf"/>
</dbReference>
<sequence>MDFDLLAACEGLVGNAFDDFDDICDNDVERWQRLFGFSSFAESRKAIEDWRSDLGRTQISAAAWDLVKAAWPDFDKESYEFALATGKLRSKSEEPSSSATSGARDMSAAKYLMRLEAGLPIGVEDIQEIGKLDARPTVYRGVDDDGEATEFCIMNGCTKARIIEYLSAAKCLIRPTFIRHSEAEKSLSVTSRYPSLGIDMTLPQFRLSDDGQPPLAPGQDEYPVWYFFYGTLGQPEILSRVLNLSSEDKSPVLHPAQVKGGRLTIWGGKYKALVHAEEDGPPVEGWAYLVKSQDEEDALRYYETERYIVVRCDIEFITNGGTAAKRVPGLTFLFLG</sequence>
<dbReference type="PANTHER" id="PTHR31544:SF4">
    <property type="entry name" value="GAMMA-GLUTAMYLCYCLOTRANSFERASE-RELATED"/>
    <property type="match status" value="1"/>
</dbReference>
<gene>
    <name evidence="5" type="ORF">QBC46DRAFT_455042</name>
</gene>
<evidence type="ECO:0000313" key="6">
    <source>
        <dbReference type="Proteomes" id="UP001303473"/>
    </source>
</evidence>
<reference evidence="6" key="1">
    <citation type="journal article" date="2023" name="Mol. Phylogenet. Evol.">
        <title>Genome-scale phylogeny and comparative genomics of the fungal order Sordariales.</title>
        <authorList>
            <person name="Hensen N."/>
            <person name="Bonometti L."/>
            <person name="Westerberg I."/>
            <person name="Brannstrom I.O."/>
            <person name="Guillou S."/>
            <person name="Cros-Aarteil S."/>
            <person name="Calhoun S."/>
            <person name="Haridas S."/>
            <person name="Kuo A."/>
            <person name="Mondo S."/>
            <person name="Pangilinan J."/>
            <person name="Riley R."/>
            <person name="LaButti K."/>
            <person name="Andreopoulos B."/>
            <person name="Lipzen A."/>
            <person name="Chen C."/>
            <person name="Yan M."/>
            <person name="Daum C."/>
            <person name="Ng V."/>
            <person name="Clum A."/>
            <person name="Steindorff A."/>
            <person name="Ohm R.A."/>
            <person name="Martin F."/>
            <person name="Silar P."/>
            <person name="Natvig D.O."/>
            <person name="Lalanne C."/>
            <person name="Gautier V."/>
            <person name="Ament-Velasquez S.L."/>
            <person name="Kruys A."/>
            <person name="Hutchinson M.I."/>
            <person name="Powell A.J."/>
            <person name="Barry K."/>
            <person name="Miller A.N."/>
            <person name="Grigoriev I.V."/>
            <person name="Debuchy R."/>
            <person name="Gladieux P."/>
            <person name="Hiltunen Thoren M."/>
            <person name="Johannesson H."/>
        </authorList>
    </citation>
    <scope>NUCLEOTIDE SEQUENCE [LARGE SCALE GENOMIC DNA]</scope>
    <source>
        <strain evidence="6">CBS 340.73</strain>
    </source>
</reference>
<dbReference type="InterPro" id="IPR009288">
    <property type="entry name" value="AIG2-like_dom"/>
</dbReference>
<evidence type="ECO:0000259" key="4">
    <source>
        <dbReference type="Pfam" id="PF06094"/>
    </source>
</evidence>
<evidence type="ECO:0000313" key="5">
    <source>
        <dbReference type="EMBL" id="KAK3945753.1"/>
    </source>
</evidence>
<keyword evidence="2" id="KW-0808">Transferase</keyword>
<dbReference type="EMBL" id="MU853753">
    <property type="protein sequence ID" value="KAK3945753.1"/>
    <property type="molecule type" value="Genomic_DNA"/>
</dbReference>